<gene>
    <name evidence="1" type="ORF">HaLaN_24771</name>
</gene>
<protein>
    <submittedName>
        <fullName evidence="1">Uncharacterized protein</fullName>
    </submittedName>
</protein>
<proteinExistence type="predicted"/>
<evidence type="ECO:0000313" key="2">
    <source>
        <dbReference type="Proteomes" id="UP000485058"/>
    </source>
</evidence>
<evidence type="ECO:0000313" key="1">
    <source>
        <dbReference type="EMBL" id="GFH26597.1"/>
    </source>
</evidence>
<feature type="non-terminal residue" evidence="1">
    <location>
        <position position="86"/>
    </location>
</feature>
<dbReference type="EMBL" id="BLLF01003176">
    <property type="protein sequence ID" value="GFH26597.1"/>
    <property type="molecule type" value="Genomic_DNA"/>
</dbReference>
<dbReference type="AlphaFoldDB" id="A0A699ZUN1"/>
<reference evidence="1 2" key="1">
    <citation type="submission" date="2020-02" db="EMBL/GenBank/DDBJ databases">
        <title>Draft genome sequence of Haematococcus lacustris strain NIES-144.</title>
        <authorList>
            <person name="Morimoto D."/>
            <person name="Nakagawa S."/>
            <person name="Yoshida T."/>
            <person name="Sawayama S."/>
        </authorList>
    </citation>
    <scope>NUCLEOTIDE SEQUENCE [LARGE SCALE GENOMIC DNA]</scope>
    <source>
        <strain evidence="1 2">NIES-144</strain>
    </source>
</reference>
<name>A0A699ZUN1_HAELA</name>
<accession>A0A699ZUN1</accession>
<sequence length="86" mass="9356">MEACQFHPGNAHVFLSIHWQLVWGSCCGRRAAGECASISAAPFESGVWMAFGLSVARGPRASRVSLEKHRLSRWPLLSLQCGGSDK</sequence>
<dbReference type="Proteomes" id="UP000485058">
    <property type="component" value="Unassembled WGS sequence"/>
</dbReference>
<organism evidence="1 2">
    <name type="scientific">Haematococcus lacustris</name>
    <name type="common">Green alga</name>
    <name type="synonym">Haematococcus pluvialis</name>
    <dbReference type="NCBI Taxonomy" id="44745"/>
    <lineage>
        <taxon>Eukaryota</taxon>
        <taxon>Viridiplantae</taxon>
        <taxon>Chlorophyta</taxon>
        <taxon>core chlorophytes</taxon>
        <taxon>Chlorophyceae</taxon>
        <taxon>CS clade</taxon>
        <taxon>Chlamydomonadales</taxon>
        <taxon>Haematococcaceae</taxon>
        <taxon>Haematococcus</taxon>
    </lineage>
</organism>
<comment type="caution">
    <text evidence="1">The sequence shown here is derived from an EMBL/GenBank/DDBJ whole genome shotgun (WGS) entry which is preliminary data.</text>
</comment>
<keyword evidence="2" id="KW-1185">Reference proteome</keyword>